<dbReference type="Pfam" id="PF00069">
    <property type="entry name" value="Pkinase"/>
    <property type="match status" value="1"/>
</dbReference>
<keyword evidence="5" id="KW-0067">ATP-binding</keyword>
<dbReference type="GO" id="GO:0005524">
    <property type="term" value="F:ATP binding"/>
    <property type="evidence" value="ECO:0007669"/>
    <property type="project" value="UniProtKB-KW"/>
</dbReference>
<reference evidence="8 9" key="1">
    <citation type="submission" date="2016-05" db="EMBL/GenBank/DDBJ databases">
        <title>A degradative enzymes factory behind the ericoid mycorrhizal symbiosis.</title>
        <authorList>
            <consortium name="DOE Joint Genome Institute"/>
            <person name="Martino E."/>
            <person name="Morin E."/>
            <person name="Grelet G."/>
            <person name="Kuo A."/>
            <person name="Kohler A."/>
            <person name="Daghino S."/>
            <person name="Barry K."/>
            <person name="Choi C."/>
            <person name="Cichocki N."/>
            <person name="Clum A."/>
            <person name="Copeland A."/>
            <person name="Hainaut M."/>
            <person name="Haridas S."/>
            <person name="Labutti K."/>
            <person name="Lindquist E."/>
            <person name="Lipzen A."/>
            <person name="Khouja H.-R."/>
            <person name="Murat C."/>
            <person name="Ohm R."/>
            <person name="Olson A."/>
            <person name="Spatafora J."/>
            <person name="Veneault-Fourrey C."/>
            <person name="Henrissat B."/>
            <person name="Grigoriev I."/>
            <person name="Martin F."/>
            <person name="Perotto S."/>
        </authorList>
    </citation>
    <scope>NUCLEOTIDE SEQUENCE [LARGE SCALE GENOMIC DNA]</scope>
    <source>
        <strain evidence="8 9">UAMH 7357</strain>
    </source>
</reference>
<evidence type="ECO:0000313" key="8">
    <source>
        <dbReference type="EMBL" id="PMD24023.1"/>
    </source>
</evidence>
<gene>
    <name evidence="8" type="ORF">NA56DRAFT_686816</name>
</gene>
<dbReference type="PROSITE" id="PS00108">
    <property type="entry name" value="PROTEIN_KINASE_ST"/>
    <property type="match status" value="1"/>
</dbReference>
<keyword evidence="3" id="KW-0547">Nucleotide-binding</keyword>
<dbReference type="InterPro" id="IPR000719">
    <property type="entry name" value="Prot_kinase_dom"/>
</dbReference>
<sequence>MSSTYSHSLRRLSPLRDPPVISTAPPALKDENPSIGINPTPTNDDTTQRQTQLRSGFLIVSLHEGVGISLPEHYKQLLDGRNDQQSTESRPRTVLATAGFCLDSSNSHKSKIERQAGVSRRRAGGIYALLDFDKSQVLVHANSGTVEHPLWTRNSCKFDLSHLMELSVYLYLKNALSTPDAGRIQDICLGVARFRPKFEEHDRFEDPKITELTIAELSQQNTISHQKWLELEYGTGKIRVSVNYSENKTQLLQMQDFDILVSLGDRSKEVFQVKKRDSGQLYALKKIQKTSIVSQAEVADAFEIAKRSVLSQIKNPFLVSVKFAFQSPEGFCMVSAFVHGGELIELLYKEQCFDVDMIRLYTAEILCALESLHDFDIIYGDLKPQNILLDYSRHVSVCDFGLYMKEKIDESCESPYLAPEISLGQAYTEVVDWWTLGILLAEMLTGLAPWWYDEDITGMSSKIESFYFPDPDVVPPLAQDISIKVFHRDPEQRLGAKGVAEIKAHSFFNDIDWRKVLRRDTNLSSNPTMPIFALIRILKTTPTSCQCPWKRHKNYPTNKWNSSVVCSPDGIGKVVGA</sequence>
<dbReference type="SMART" id="SM00220">
    <property type="entry name" value="S_TKc"/>
    <property type="match status" value="1"/>
</dbReference>
<evidence type="ECO:0000256" key="3">
    <source>
        <dbReference type="ARBA" id="ARBA00022741"/>
    </source>
</evidence>
<evidence type="ECO:0000259" key="7">
    <source>
        <dbReference type="PROSITE" id="PS50011"/>
    </source>
</evidence>
<evidence type="ECO:0000256" key="5">
    <source>
        <dbReference type="ARBA" id="ARBA00022840"/>
    </source>
</evidence>
<keyword evidence="9" id="KW-1185">Reference proteome</keyword>
<accession>A0A2J6QCM7</accession>
<dbReference type="PROSITE" id="PS50011">
    <property type="entry name" value="PROTEIN_KINASE_DOM"/>
    <property type="match status" value="1"/>
</dbReference>
<dbReference type="GO" id="GO:0004674">
    <property type="term" value="F:protein serine/threonine kinase activity"/>
    <property type="evidence" value="ECO:0007669"/>
    <property type="project" value="UniProtKB-KW"/>
</dbReference>
<keyword evidence="4 8" id="KW-0418">Kinase</keyword>
<dbReference type="STRING" id="1745343.A0A2J6QCM7"/>
<dbReference type="EMBL" id="KZ613473">
    <property type="protein sequence ID" value="PMD24023.1"/>
    <property type="molecule type" value="Genomic_DNA"/>
</dbReference>
<evidence type="ECO:0000256" key="2">
    <source>
        <dbReference type="ARBA" id="ARBA00022679"/>
    </source>
</evidence>
<evidence type="ECO:0000256" key="6">
    <source>
        <dbReference type="SAM" id="MobiDB-lite"/>
    </source>
</evidence>
<proteinExistence type="predicted"/>
<evidence type="ECO:0000256" key="1">
    <source>
        <dbReference type="ARBA" id="ARBA00022527"/>
    </source>
</evidence>
<dbReference type="PANTHER" id="PTHR24351">
    <property type="entry name" value="RIBOSOMAL PROTEIN S6 KINASE"/>
    <property type="match status" value="1"/>
</dbReference>
<keyword evidence="2" id="KW-0808">Transferase</keyword>
<dbReference type="OrthoDB" id="1668230at2759"/>
<feature type="domain" description="Protein kinase" evidence="7">
    <location>
        <begin position="257"/>
        <end position="508"/>
    </location>
</feature>
<keyword evidence="1" id="KW-0723">Serine/threonine-protein kinase</keyword>
<dbReference type="CDD" id="cd11651">
    <property type="entry name" value="YPK1_N_like"/>
    <property type="match status" value="1"/>
</dbReference>
<dbReference type="SUPFAM" id="SSF56112">
    <property type="entry name" value="Protein kinase-like (PK-like)"/>
    <property type="match status" value="1"/>
</dbReference>
<protein>
    <submittedName>
        <fullName evidence="8">Kinase-like protein</fullName>
    </submittedName>
</protein>
<dbReference type="Gene3D" id="1.10.510.10">
    <property type="entry name" value="Transferase(Phosphotransferase) domain 1"/>
    <property type="match status" value="1"/>
</dbReference>
<feature type="region of interest" description="Disordered" evidence="6">
    <location>
        <begin position="1"/>
        <end position="48"/>
    </location>
</feature>
<organism evidence="8 9">
    <name type="scientific">Hyaloscypha hepaticicola</name>
    <dbReference type="NCBI Taxonomy" id="2082293"/>
    <lineage>
        <taxon>Eukaryota</taxon>
        <taxon>Fungi</taxon>
        <taxon>Dikarya</taxon>
        <taxon>Ascomycota</taxon>
        <taxon>Pezizomycotina</taxon>
        <taxon>Leotiomycetes</taxon>
        <taxon>Helotiales</taxon>
        <taxon>Hyaloscyphaceae</taxon>
        <taxon>Hyaloscypha</taxon>
    </lineage>
</organism>
<dbReference type="AlphaFoldDB" id="A0A2J6QCM7"/>
<name>A0A2J6QCM7_9HELO</name>
<dbReference type="InterPro" id="IPR011009">
    <property type="entry name" value="Kinase-like_dom_sf"/>
</dbReference>
<evidence type="ECO:0000256" key="4">
    <source>
        <dbReference type="ARBA" id="ARBA00022777"/>
    </source>
</evidence>
<dbReference type="Proteomes" id="UP000235672">
    <property type="component" value="Unassembled WGS sequence"/>
</dbReference>
<dbReference type="InterPro" id="IPR008271">
    <property type="entry name" value="Ser/Thr_kinase_AS"/>
</dbReference>
<dbReference type="Gene3D" id="3.30.200.20">
    <property type="entry name" value="Phosphorylase Kinase, domain 1"/>
    <property type="match status" value="1"/>
</dbReference>
<evidence type="ECO:0000313" key="9">
    <source>
        <dbReference type="Proteomes" id="UP000235672"/>
    </source>
</evidence>
<feature type="compositionally biased region" description="Polar residues" evidence="6">
    <location>
        <begin position="35"/>
        <end position="48"/>
    </location>
</feature>